<dbReference type="RefSeq" id="WP_234971509.1">
    <property type="nucleotide sequence ID" value="NZ_FQVU01000005.1"/>
</dbReference>
<dbReference type="Pfam" id="PF12802">
    <property type="entry name" value="MarR_2"/>
    <property type="match status" value="1"/>
</dbReference>
<dbReference type="InterPro" id="IPR000835">
    <property type="entry name" value="HTH_MarR-typ"/>
</dbReference>
<name>A0A1M5RMQ8_9ACTN</name>
<dbReference type="AlphaFoldDB" id="A0A1M5RMQ8"/>
<dbReference type="InterPro" id="IPR036390">
    <property type="entry name" value="WH_DNA-bd_sf"/>
</dbReference>
<protein>
    <submittedName>
        <fullName evidence="2">Transcriptional regulator, MarR family</fullName>
    </submittedName>
</protein>
<dbReference type="PANTHER" id="PTHR33164">
    <property type="entry name" value="TRANSCRIPTIONAL REGULATOR, MARR FAMILY"/>
    <property type="match status" value="1"/>
</dbReference>
<dbReference type="InterPro" id="IPR039422">
    <property type="entry name" value="MarR/SlyA-like"/>
</dbReference>
<dbReference type="SMART" id="SM00347">
    <property type="entry name" value="HTH_MARR"/>
    <property type="match status" value="1"/>
</dbReference>
<gene>
    <name evidence="2" type="ORF">SAMN05443575_3589</name>
</gene>
<reference evidence="3" key="1">
    <citation type="submission" date="2016-11" db="EMBL/GenBank/DDBJ databases">
        <authorList>
            <person name="Varghese N."/>
            <person name="Submissions S."/>
        </authorList>
    </citation>
    <scope>NUCLEOTIDE SEQUENCE [LARGE SCALE GENOMIC DNA]</scope>
    <source>
        <strain evidence="3">DSM 45627</strain>
    </source>
</reference>
<dbReference type="EMBL" id="FQVU01000005">
    <property type="protein sequence ID" value="SHH27348.1"/>
    <property type="molecule type" value="Genomic_DNA"/>
</dbReference>
<dbReference type="STRING" id="1206085.SAMN05443575_3589"/>
<dbReference type="PANTHER" id="PTHR33164:SF99">
    <property type="entry name" value="MARR FAMILY REGULATORY PROTEIN"/>
    <property type="match status" value="1"/>
</dbReference>
<dbReference type="Gene3D" id="1.10.10.10">
    <property type="entry name" value="Winged helix-like DNA-binding domain superfamily/Winged helix DNA-binding domain"/>
    <property type="match status" value="1"/>
</dbReference>
<evidence type="ECO:0000313" key="3">
    <source>
        <dbReference type="Proteomes" id="UP000186132"/>
    </source>
</evidence>
<dbReference type="SUPFAM" id="SSF46785">
    <property type="entry name" value="Winged helix' DNA-binding domain"/>
    <property type="match status" value="1"/>
</dbReference>
<keyword evidence="3" id="KW-1185">Reference proteome</keyword>
<dbReference type="InterPro" id="IPR036388">
    <property type="entry name" value="WH-like_DNA-bd_sf"/>
</dbReference>
<organism evidence="2 3">
    <name type="scientific">Jatrophihabitans endophyticus</name>
    <dbReference type="NCBI Taxonomy" id="1206085"/>
    <lineage>
        <taxon>Bacteria</taxon>
        <taxon>Bacillati</taxon>
        <taxon>Actinomycetota</taxon>
        <taxon>Actinomycetes</taxon>
        <taxon>Jatrophihabitantales</taxon>
        <taxon>Jatrophihabitantaceae</taxon>
        <taxon>Jatrophihabitans</taxon>
    </lineage>
</organism>
<evidence type="ECO:0000259" key="1">
    <source>
        <dbReference type="PROSITE" id="PS50995"/>
    </source>
</evidence>
<dbReference type="Proteomes" id="UP000186132">
    <property type="component" value="Unassembled WGS sequence"/>
</dbReference>
<sequence>MTSQHPADAGPPLRPSDWRVGVWRSFLRAHATVVGKLERELVDAGLPIGWYDVLLQLVEAPNHRLRMAQLADRVLLSRSGLTRVVDRLQNEGYVRRERAAHDARGTFTVLTRAGFEALRAAAPVHLAGVRDHWLTHYTDDELRTLGTLLGRLSAEPE</sequence>
<feature type="domain" description="HTH marR-type" evidence="1">
    <location>
        <begin position="19"/>
        <end position="154"/>
    </location>
</feature>
<dbReference type="GO" id="GO:0003700">
    <property type="term" value="F:DNA-binding transcription factor activity"/>
    <property type="evidence" value="ECO:0007669"/>
    <property type="project" value="InterPro"/>
</dbReference>
<evidence type="ECO:0000313" key="2">
    <source>
        <dbReference type="EMBL" id="SHH27348.1"/>
    </source>
</evidence>
<accession>A0A1M5RMQ8</accession>
<dbReference type="PROSITE" id="PS50995">
    <property type="entry name" value="HTH_MARR_2"/>
    <property type="match status" value="1"/>
</dbReference>
<dbReference type="PRINTS" id="PR00598">
    <property type="entry name" value="HTHMARR"/>
</dbReference>
<dbReference type="GO" id="GO:0006950">
    <property type="term" value="P:response to stress"/>
    <property type="evidence" value="ECO:0007669"/>
    <property type="project" value="TreeGrafter"/>
</dbReference>
<proteinExistence type="predicted"/>